<dbReference type="Pfam" id="PF03645">
    <property type="entry name" value="Tctex-1"/>
    <property type="match status" value="1"/>
</dbReference>
<organism evidence="3 4">
    <name type="scientific">Drosophila lebanonensis</name>
    <name type="common">Fruit fly</name>
    <name type="synonym">Scaptodrosophila lebanonensis</name>
    <dbReference type="NCBI Taxonomy" id="7225"/>
    <lineage>
        <taxon>Eukaryota</taxon>
        <taxon>Metazoa</taxon>
        <taxon>Ecdysozoa</taxon>
        <taxon>Arthropoda</taxon>
        <taxon>Hexapoda</taxon>
        <taxon>Insecta</taxon>
        <taxon>Pterygota</taxon>
        <taxon>Neoptera</taxon>
        <taxon>Endopterygota</taxon>
        <taxon>Diptera</taxon>
        <taxon>Brachycera</taxon>
        <taxon>Muscomorpha</taxon>
        <taxon>Ephydroidea</taxon>
        <taxon>Drosophilidae</taxon>
        <taxon>Scaptodrosophila</taxon>
    </lineage>
</organism>
<name>A0A6J2UJJ0_DROLE</name>
<sequence length="195" mass="22409">MADSPDHSKDNLVEKADGAKDTHGKGKVDVGGKDKPATDKEKGKGDKQTSSQRGSLTKPNITGIATPMGMPQQKPTLRYMPNYRLEPKNPLKKEWLEIAMKDVMNKNYHNEYMFHPKHSLHLAAQVSEEIKNRIKLMNYDRYRYIVLVTVGENLMQGLYAMVNFLWDAEKDGFVSHTIETPRFFALCTVYYIYYD</sequence>
<dbReference type="PANTHER" id="PTHR21255">
    <property type="entry name" value="T-COMPLEX-ASSOCIATED-TESTIS-EXPRESSED 1/ DYNEIN LIGHT CHAIN"/>
    <property type="match status" value="1"/>
</dbReference>
<dbReference type="Proteomes" id="UP000504634">
    <property type="component" value="Unplaced"/>
</dbReference>
<dbReference type="OrthoDB" id="10248487at2759"/>
<dbReference type="RefSeq" id="XP_030387668.1">
    <property type="nucleotide sequence ID" value="XM_030531808.1"/>
</dbReference>
<dbReference type="PANTHER" id="PTHR21255:SF69">
    <property type="entry name" value="AT23443P"/>
    <property type="match status" value="1"/>
</dbReference>
<feature type="region of interest" description="Disordered" evidence="2">
    <location>
        <begin position="1"/>
        <end position="75"/>
    </location>
</feature>
<evidence type="ECO:0000256" key="1">
    <source>
        <dbReference type="ARBA" id="ARBA00005361"/>
    </source>
</evidence>
<proteinExistence type="inferred from homology"/>
<dbReference type="GO" id="GO:0007018">
    <property type="term" value="P:microtubule-based movement"/>
    <property type="evidence" value="ECO:0007669"/>
    <property type="project" value="TreeGrafter"/>
</dbReference>
<accession>A0A6J2UJJ0</accession>
<feature type="compositionally biased region" description="Basic and acidic residues" evidence="2">
    <location>
        <begin position="1"/>
        <end position="47"/>
    </location>
</feature>
<feature type="compositionally biased region" description="Polar residues" evidence="2">
    <location>
        <begin position="48"/>
        <end position="60"/>
    </location>
</feature>
<dbReference type="InterPro" id="IPR005334">
    <property type="entry name" value="Tctex-1-like"/>
</dbReference>
<dbReference type="AlphaFoldDB" id="A0A6J2UJJ0"/>
<evidence type="ECO:0000313" key="4">
    <source>
        <dbReference type="RefSeq" id="XP_030387668.1"/>
    </source>
</evidence>
<gene>
    <name evidence="4" type="primary">LOC115634218</name>
</gene>
<reference evidence="4" key="1">
    <citation type="submission" date="2025-08" db="UniProtKB">
        <authorList>
            <consortium name="RefSeq"/>
        </authorList>
    </citation>
    <scope>IDENTIFICATION</scope>
    <source>
        <strain evidence="4">11010-0011.00</strain>
        <tissue evidence="4">Whole body</tissue>
    </source>
</reference>
<dbReference type="GO" id="GO:0005737">
    <property type="term" value="C:cytoplasm"/>
    <property type="evidence" value="ECO:0007669"/>
    <property type="project" value="TreeGrafter"/>
</dbReference>
<dbReference type="GeneID" id="115634218"/>
<keyword evidence="3" id="KW-1185">Reference proteome</keyword>
<dbReference type="GO" id="GO:0045505">
    <property type="term" value="F:dynein intermediate chain binding"/>
    <property type="evidence" value="ECO:0007669"/>
    <property type="project" value="TreeGrafter"/>
</dbReference>
<comment type="similarity">
    <text evidence="1">Belongs to the dynein light chain Tctex-type family.</text>
</comment>
<protein>
    <submittedName>
        <fullName evidence="4">Tctex1 domain-containing protein 1</fullName>
    </submittedName>
</protein>
<dbReference type="InterPro" id="IPR038586">
    <property type="entry name" value="Tctex-1-like_sf"/>
</dbReference>
<evidence type="ECO:0000313" key="3">
    <source>
        <dbReference type="Proteomes" id="UP000504634"/>
    </source>
</evidence>
<dbReference type="Gene3D" id="3.30.1140.40">
    <property type="entry name" value="Tctex-1"/>
    <property type="match status" value="1"/>
</dbReference>
<dbReference type="GO" id="GO:0005868">
    <property type="term" value="C:cytoplasmic dynein complex"/>
    <property type="evidence" value="ECO:0007669"/>
    <property type="project" value="TreeGrafter"/>
</dbReference>
<dbReference type="CDD" id="cd21451">
    <property type="entry name" value="DLC-like_TCTEX1D"/>
    <property type="match status" value="1"/>
</dbReference>
<evidence type="ECO:0000256" key="2">
    <source>
        <dbReference type="SAM" id="MobiDB-lite"/>
    </source>
</evidence>